<keyword evidence="1" id="KW-0472">Membrane</keyword>
<protein>
    <submittedName>
        <fullName evidence="3">Permease-like cell division protein FtsX</fullName>
    </submittedName>
</protein>
<sequence length="198" mass="21025">MDLREHFDRAVDDDPGADPGVMAQAAIVRGGQVRRRRRQVAGAAGGVLAVLGIVAGLNLPSQAEPEVTVAAAMRPAAAASCTVDPVEKDATDVALLLTEDASAREKSELAAALDQDPRVGTVLFESRAAAYEKFRQLWADSPDFVASVSLQQLPESFRVRLADPARFTAFERDFARRDGVQDIVGRVCPVSAAVGGVR</sequence>
<evidence type="ECO:0000259" key="2">
    <source>
        <dbReference type="Pfam" id="PF18075"/>
    </source>
</evidence>
<proteinExistence type="predicted"/>
<evidence type="ECO:0000313" key="4">
    <source>
        <dbReference type="Proteomes" id="UP001523369"/>
    </source>
</evidence>
<name>A0ABT1E1B5_9ACTN</name>
<feature type="transmembrane region" description="Helical" evidence="1">
    <location>
        <begin position="40"/>
        <end position="59"/>
    </location>
</feature>
<dbReference type="RefSeq" id="WP_253241983.1">
    <property type="nucleotide sequence ID" value="NZ_JAMYJR010000040.1"/>
</dbReference>
<evidence type="ECO:0000256" key="1">
    <source>
        <dbReference type="SAM" id="Phobius"/>
    </source>
</evidence>
<keyword evidence="1" id="KW-0812">Transmembrane</keyword>
<evidence type="ECO:0000313" key="3">
    <source>
        <dbReference type="EMBL" id="MCO8275950.1"/>
    </source>
</evidence>
<organism evidence="3 4">
    <name type="scientific">Paractinoplanes aksuensis</name>
    <dbReference type="NCBI Taxonomy" id="2939490"/>
    <lineage>
        <taxon>Bacteria</taxon>
        <taxon>Bacillati</taxon>
        <taxon>Actinomycetota</taxon>
        <taxon>Actinomycetes</taxon>
        <taxon>Micromonosporales</taxon>
        <taxon>Micromonosporaceae</taxon>
        <taxon>Paractinoplanes</taxon>
    </lineage>
</organism>
<comment type="caution">
    <text evidence="3">The sequence shown here is derived from an EMBL/GenBank/DDBJ whole genome shotgun (WGS) entry which is preliminary data.</text>
</comment>
<dbReference type="EMBL" id="JAMYJR010000040">
    <property type="protein sequence ID" value="MCO8275950.1"/>
    <property type="molecule type" value="Genomic_DNA"/>
</dbReference>
<dbReference type="Gene3D" id="3.30.70.3040">
    <property type="match status" value="1"/>
</dbReference>
<dbReference type="InterPro" id="IPR040690">
    <property type="entry name" value="FtsX_ECD"/>
</dbReference>
<gene>
    <name evidence="3" type="ORF">M1L60_35770</name>
</gene>
<accession>A0ABT1E1B5</accession>
<dbReference type="Proteomes" id="UP001523369">
    <property type="component" value="Unassembled WGS sequence"/>
</dbReference>
<dbReference type="Pfam" id="PF18075">
    <property type="entry name" value="FtsX_ECD"/>
    <property type="match status" value="1"/>
</dbReference>
<keyword evidence="4" id="KW-1185">Reference proteome</keyword>
<feature type="domain" description="FtsX extracellular" evidence="2">
    <location>
        <begin position="93"/>
        <end position="183"/>
    </location>
</feature>
<keyword evidence="1" id="KW-1133">Transmembrane helix</keyword>
<reference evidence="3 4" key="1">
    <citation type="submission" date="2022-06" db="EMBL/GenBank/DDBJ databases">
        <title>New Species of the Genus Actinoplanes, ActinopZanes ferrugineus.</title>
        <authorList>
            <person name="Ding P."/>
        </authorList>
    </citation>
    <scope>NUCLEOTIDE SEQUENCE [LARGE SCALE GENOMIC DNA]</scope>
    <source>
        <strain evidence="3 4">TRM88003</strain>
    </source>
</reference>